<keyword evidence="1" id="KW-1133">Transmembrane helix</keyword>
<feature type="transmembrane region" description="Helical" evidence="1">
    <location>
        <begin position="99"/>
        <end position="116"/>
    </location>
</feature>
<sequence>MEFFLRKIYPWLVEVASLSSVVPFLAAILLAFKHKSPLFRLLFVYVFIIVVMQAMGYIPVMLGTTNNLWASHFSAVLEYGTLSVIFYRSFSRPVFKKGVALFAIVFTLFSIWNAFYGDGYRQINTTAIMIENSLLIVLILLYFYKVANDMQITYLDQDPVFMLCCFLLIYKVGATMSYAMFNPALAVSYDTARMCISVLYALMLLYHLSLILVLKRTPLR</sequence>
<organism evidence="2 3">
    <name type="scientific">Pontibacter locisalis</name>
    <dbReference type="NCBI Taxonomy" id="1719035"/>
    <lineage>
        <taxon>Bacteria</taxon>
        <taxon>Pseudomonadati</taxon>
        <taxon>Bacteroidota</taxon>
        <taxon>Cytophagia</taxon>
        <taxon>Cytophagales</taxon>
        <taxon>Hymenobacteraceae</taxon>
        <taxon>Pontibacter</taxon>
    </lineage>
</organism>
<accession>A0ABW5IPQ4</accession>
<keyword evidence="1" id="KW-0812">Transmembrane</keyword>
<dbReference type="Proteomes" id="UP001597544">
    <property type="component" value="Unassembled WGS sequence"/>
</dbReference>
<name>A0ABW5IPQ4_9BACT</name>
<evidence type="ECO:0000256" key="1">
    <source>
        <dbReference type="SAM" id="Phobius"/>
    </source>
</evidence>
<feature type="transmembrane region" description="Helical" evidence="1">
    <location>
        <begin position="128"/>
        <end position="147"/>
    </location>
</feature>
<keyword evidence="3" id="KW-1185">Reference proteome</keyword>
<keyword evidence="1" id="KW-0472">Membrane</keyword>
<dbReference type="RefSeq" id="WP_377508642.1">
    <property type="nucleotide sequence ID" value="NZ_JBHULU010000020.1"/>
</dbReference>
<comment type="caution">
    <text evidence="2">The sequence shown here is derived from an EMBL/GenBank/DDBJ whole genome shotgun (WGS) entry which is preliminary data.</text>
</comment>
<gene>
    <name evidence="2" type="ORF">ACFSRY_13760</name>
</gene>
<evidence type="ECO:0000313" key="2">
    <source>
        <dbReference type="EMBL" id="MFD2514938.1"/>
    </source>
</evidence>
<feature type="transmembrane region" description="Helical" evidence="1">
    <location>
        <begin position="12"/>
        <end position="32"/>
    </location>
</feature>
<dbReference type="EMBL" id="JBHULU010000020">
    <property type="protein sequence ID" value="MFD2514938.1"/>
    <property type="molecule type" value="Genomic_DNA"/>
</dbReference>
<proteinExistence type="predicted"/>
<feature type="transmembrane region" description="Helical" evidence="1">
    <location>
        <begin position="159"/>
        <end position="179"/>
    </location>
</feature>
<feature type="transmembrane region" description="Helical" evidence="1">
    <location>
        <begin position="68"/>
        <end position="87"/>
    </location>
</feature>
<protein>
    <submittedName>
        <fullName evidence="2">Uncharacterized protein</fullName>
    </submittedName>
</protein>
<reference evidence="3" key="1">
    <citation type="journal article" date="2019" name="Int. J. Syst. Evol. Microbiol.">
        <title>The Global Catalogue of Microorganisms (GCM) 10K type strain sequencing project: providing services to taxonomists for standard genome sequencing and annotation.</title>
        <authorList>
            <consortium name="The Broad Institute Genomics Platform"/>
            <consortium name="The Broad Institute Genome Sequencing Center for Infectious Disease"/>
            <person name="Wu L."/>
            <person name="Ma J."/>
        </authorList>
    </citation>
    <scope>NUCLEOTIDE SEQUENCE [LARGE SCALE GENOMIC DNA]</scope>
    <source>
        <strain evidence="3">KCTC 42498</strain>
    </source>
</reference>
<feature type="transmembrane region" description="Helical" evidence="1">
    <location>
        <begin position="39"/>
        <end position="62"/>
    </location>
</feature>
<evidence type="ECO:0000313" key="3">
    <source>
        <dbReference type="Proteomes" id="UP001597544"/>
    </source>
</evidence>
<feature type="transmembrane region" description="Helical" evidence="1">
    <location>
        <begin position="191"/>
        <end position="214"/>
    </location>
</feature>